<name>A0A2K8KF56_9RHOB</name>
<keyword evidence="2 5" id="KW-0812">Transmembrane</keyword>
<dbReference type="GO" id="GO:0006508">
    <property type="term" value="P:proteolysis"/>
    <property type="evidence" value="ECO:0007669"/>
    <property type="project" value="UniProtKB-KW"/>
</dbReference>
<proteinExistence type="predicted"/>
<feature type="transmembrane region" description="Helical" evidence="5">
    <location>
        <begin position="128"/>
        <end position="146"/>
    </location>
</feature>
<protein>
    <submittedName>
        <fullName evidence="7">Rhomboid family intramembrane serine protease</fullName>
    </submittedName>
</protein>
<evidence type="ECO:0000256" key="2">
    <source>
        <dbReference type="ARBA" id="ARBA00022692"/>
    </source>
</evidence>
<keyword evidence="7" id="KW-0378">Hydrolase</keyword>
<evidence type="ECO:0000256" key="3">
    <source>
        <dbReference type="ARBA" id="ARBA00022989"/>
    </source>
</evidence>
<feature type="transmembrane region" description="Helical" evidence="5">
    <location>
        <begin position="152"/>
        <end position="172"/>
    </location>
</feature>
<evidence type="ECO:0000256" key="4">
    <source>
        <dbReference type="ARBA" id="ARBA00023136"/>
    </source>
</evidence>
<feature type="transmembrane region" description="Helical" evidence="5">
    <location>
        <begin position="28"/>
        <end position="48"/>
    </location>
</feature>
<dbReference type="Gene3D" id="1.20.1540.10">
    <property type="entry name" value="Rhomboid-like"/>
    <property type="match status" value="1"/>
</dbReference>
<dbReference type="GO" id="GO:0004252">
    <property type="term" value="F:serine-type endopeptidase activity"/>
    <property type="evidence" value="ECO:0007669"/>
    <property type="project" value="InterPro"/>
</dbReference>
<feature type="transmembrane region" description="Helical" evidence="5">
    <location>
        <begin position="60"/>
        <end position="78"/>
    </location>
</feature>
<feature type="transmembrane region" description="Helical" evidence="5">
    <location>
        <begin position="184"/>
        <end position="202"/>
    </location>
</feature>
<evidence type="ECO:0000259" key="6">
    <source>
        <dbReference type="Pfam" id="PF01694"/>
    </source>
</evidence>
<dbReference type="InterPro" id="IPR022764">
    <property type="entry name" value="Peptidase_S54_rhomboid_dom"/>
</dbReference>
<keyword evidence="7" id="KW-0645">Protease</keyword>
<accession>A0A2K8KF56</accession>
<feature type="domain" description="Peptidase S54 rhomboid" evidence="6">
    <location>
        <begin position="88"/>
        <end position="226"/>
    </location>
</feature>
<dbReference type="SUPFAM" id="SSF144091">
    <property type="entry name" value="Rhomboid-like"/>
    <property type="match status" value="1"/>
</dbReference>
<feature type="transmembrane region" description="Helical" evidence="5">
    <location>
        <begin position="90"/>
        <end position="116"/>
    </location>
</feature>
<organism evidence="7 8">
    <name type="scientific">Roseinatronobacter bogoriensis subsp. barguzinensis</name>
    <dbReference type="NCBI Taxonomy" id="441209"/>
    <lineage>
        <taxon>Bacteria</taxon>
        <taxon>Pseudomonadati</taxon>
        <taxon>Pseudomonadota</taxon>
        <taxon>Alphaproteobacteria</taxon>
        <taxon>Rhodobacterales</taxon>
        <taxon>Paracoccaceae</taxon>
        <taxon>Roseinatronobacter</taxon>
    </lineage>
</organism>
<dbReference type="STRING" id="441209.GCA_001870665_02106"/>
<reference evidence="7 8" key="1">
    <citation type="submission" date="2017-11" db="EMBL/GenBank/DDBJ databases">
        <title>Revised Sequence and Annotation of the Rhodobaca barguzinensis strain alga05 Genome.</title>
        <authorList>
            <person name="Kopejtka K."/>
            <person name="Tomasch J.M."/>
            <person name="Bunk B."/>
            <person name="Koblizek M."/>
        </authorList>
    </citation>
    <scope>NUCLEOTIDE SEQUENCE [LARGE SCALE GENOMIC DNA]</scope>
    <source>
        <strain evidence="8">alga05</strain>
    </source>
</reference>
<evidence type="ECO:0000256" key="5">
    <source>
        <dbReference type="SAM" id="Phobius"/>
    </source>
</evidence>
<dbReference type="GO" id="GO:0016020">
    <property type="term" value="C:membrane"/>
    <property type="evidence" value="ECO:0007669"/>
    <property type="project" value="UniProtKB-SubCell"/>
</dbReference>
<sequence length="236" mass="24568">MGAFNVNQSSAQMTLDTSTRSPLNPLPVTVWAVVLAIAGVELVLWAGAHGLVNWAGSAGWRAQALVAIGITPDLQGWMLDTRQAPPEHLLRYLGFGFVHLGPLQAALVVVITAALGKYCAERLGSWRVLLLLALSQAMGGFAFGLVAQPGTWLIGGYPLIFALAGCYAALVWASGDDGGARIKALALVGVLLSGRLALAAFMGGGADWVADLVACAAGYALGHFLRPGLVARLRRV</sequence>
<evidence type="ECO:0000313" key="7">
    <source>
        <dbReference type="EMBL" id="ATX66385.1"/>
    </source>
</evidence>
<keyword evidence="4 5" id="KW-0472">Membrane</keyword>
<keyword evidence="8" id="KW-1185">Reference proteome</keyword>
<comment type="subcellular location">
    <subcellularLocation>
        <location evidence="1">Membrane</location>
        <topology evidence="1">Multi-pass membrane protein</topology>
    </subcellularLocation>
</comment>
<dbReference type="Pfam" id="PF01694">
    <property type="entry name" value="Rhomboid"/>
    <property type="match status" value="1"/>
</dbReference>
<dbReference type="InterPro" id="IPR035952">
    <property type="entry name" value="Rhomboid-like_sf"/>
</dbReference>
<dbReference type="AlphaFoldDB" id="A0A2K8KF56"/>
<feature type="transmembrane region" description="Helical" evidence="5">
    <location>
        <begin position="208"/>
        <end position="225"/>
    </location>
</feature>
<dbReference type="EMBL" id="CP024899">
    <property type="protein sequence ID" value="ATX66385.1"/>
    <property type="molecule type" value="Genomic_DNA"/>
</dbReference>
<dbReference type="Proteomes" id="UP000228948">
    <property type="component" value="Chromosome"/>
</dbReference>
<dbReference type="KEGG" id="rbg:BG454_11630"/>
<evidence type="ECO:0000313" key="8">
    <source>
        <dbReference type="Proteomes" id="UP000228948"/>
    </source>
</evidence>
<evidence type="ECO:0000256" key="1">
    <source>
        <dbReference type="ARBA" id="ARBA00004141"/>
    </source>
</evidence>
<gene>
    <name evidence="7" type="ORF">BG454_11630</name>
</gene>
<keyword evidence="3 5" id="KW-1133">Transmembrane helix</keyword>